<organism evidence="2 3">
    <name type="scientific">Mytilus edulis</name>
    <name type="common">Blue mussel</name>
    <dbReference type="NCBI Taxonomy" id="6550"/>
    <lineage>
        <taxon>Eukaryota</taxon>
        <taxon>Metazoa</taxon>
        <taxon>Spiralia</taxon>
        <taxon>Lophotrochozoa</taxon>
        <taxon>Mollusca</taxon>
        <taxon>Bivalvia</taxon>
        <taxon>Autobranchia</taxon>
        <taxon>Pteriomorphia</taxon>
        <taxon>Mytilida</taxon>
        <taxon>Mytiloidea</taxon>
        <taxon>Mytilidae</taxon>
        <taxon>Mytilinae</taxon>
        <taxon>Mytilus</taxon>
    </lineage>
</organism>
<dbReference type="InterPro" id="IPR046815">
    <property type="entry name" value="P2RX7_C"/>
</dbReference>
<comment type="caution">
    <text evidence="2">The sequence shown here is derived from an EMBL/GenBank/DDBJ whole genome shotgun (WGS) entry which is preliminary data.</text>
</comment>
<sequence>MDREDKMGLVPYNFEPEYSVEEMNTNSVAEPTSQQAFPTLEEWCDCGNCQQMPSPEECVCCRHAEFVYPNLEDHQCITQIESFDNLILNPDVLALSFIQMMMFKRQRGRAPDQLNSRQSRLVAYRQFVCLMLKGERLGKGNRVVIPSCVVRKIRDAFLDDDGDYTGFKLAIDDVLDLFV</sequence>
<dbReference type="Proteomes" id="UP000683360">
    <property type="component" value="Unassembled WGS sequence"/>
</dbReference>
<reference evidence="2" key="1">
    <citation type="submission" date="2021-03" db="EMBL/GenBank/DDBJ databases">
        <authorList>
            <person name="Bekaert M."/>
        </authorList>
    </citation>
    <scope>NUCLEOTIDE SEQUENCE</scope>
</reference>
<evidence type="ECO:0000259" key="1">
    <source>
        <dbReference type="Pfam" id="PF20478"/>
    </source>
</evidence>
<protein>
    <recommendedName>
        <fullName evidence="1">P2X purinoreceptor 7 intracellular domain-containing protein</fullName>
    </recommendedName>
</protein>
<name>A0A8S3UAQ7_MYTED</name>
<gene>
    <name evidence="2" type="ORF">MEDL_51912</name>
</gene>
<feature type="domain" description="P2X purinoreceptor 7 intracellular" evidence="1">
    <location>
        <begin position="22"/>
        <end position="168"/>
    </location>
</feature>
<dbReference type="PANTHER" id="PTHR36981">
    <property type="entry name" value="ZGC:195170"/>
    <property type="match status" value="1"/>
</dbReference>
<evidence type="ECO:0000313" key="3">
    <source>
        <dbReference type="Proteomes" id="UP000683360"/>
    </source>
</evidence>
<dbReference type="Pfam" id="PF20478">
    <property type="entry name" value="P2RX7_C"/>
    <property type="match status" value="1"/>
</dbReference>
<dbReference type="AlphaFoldDB" id="A0A8S3UAQ7"/>
<dbReference type="OrthoDB" id="6112409at2759"/>
<accession>A0A8S3UAQ7</accession>
<keyword evidence="3" id="KW-1185">Reference proteome</keyword>
<proteinExistence type="predicted"/>
<evidence type="ECO:0000313" key="2">
    <source>
        <dbReference type="EMBL" id="CAG2239564.1"/>
    </source>
</evidence>
<dbReference type="PANTHER" id="PTHR36981:SF1">
    <property type="entry name" value="P2X PURINORECEPTOR 7 INTRACELLULAR DOMAIN-CONTAINING PROTEIN"/>
    <property type="match status" value="1"/>
</dbReference>
<dbReference type="EMBL" id="CAJPWZ010002526">
    <property type="protein sequence ID" value="CAG2239564.1"/>
    <property type="molecule type" value="Genomic_DNA"/>
</dbReference>